<dbReference type="EMBL" id="KQ977949">
    <property type="protein sequence ID" value="KYM98514.1"/>
    <property type="molecule type" value="Genomic_DNA"/>
</dbReference>
<reference evidence="1 2" key="1">
    <citation type="submission" date="2016-03" db="EMBL/GenBank/DDBJ databases">
        <title>Cyphomyrmex costatus WGS genome.</title>
        <authorList>
            <person name="Nygaard S."/>
            <person name="Hu H."/>
            <person name="Boomsma J."/>
            <person name="Zhang G."/>
        </authorList>
    </citation>
    <scope>NUCLEOTIDE SEQUENCE [LARGE SCALE GENOMIC DNA]</scope>
    <source>
        <strain evidence="1">MS0001</strain>
        <tissue evidence="1">Whole body</tissue>
    </source>
</reference>
<dbReference type="Proteomes" id="UP000078542">
    <property type="component" value="Unassembled WGS sequence"/>
</dbReference>
<gene>
    <name evidence="1" type="ORF">ALC62_10776</name>
</gene>
<accession>A0A151IDH3</accession>
<sequence length="135" mass="15926">MKVREVPHNSLFTIVYLCASKTITRQTNIFDYPFCLDNNFASLGLFVHIIRFARGFGKMNVTEKQKGILLSFMQRYPDFGRGRLRYNSENKRKIDEFWEKLSIMLNTAACGPRKFCKEWAKVIFIFGNIYYVMNP</sequence>
<evidence type="ECO:0000313" key="1">
    <source>
        <dbReference type="EMBL" id="KYM98514.1"/>
    </source>
</evidence>
<organism evidence="1 2">
    <name type="scientific">Cyphomyrmex costatus</name>
    <dbReference type="NCBI Taxonomy" id="456900"/>
    <lineage>
        <taxon>Eukaryota</taxon>
        <taxon>Metazoa</taxon>
        <taxon>Ecdysozoa</taxon>
        <taxon>Arthropoda</taxon>
        <taxon>Hexapoda</taxon>
        <taxon>Insecta</taxon>
        <taxon>Pterygota</taxon>
        <taxon>Neoptera</taxon>
        <taxon>Endopterygota</taxon>
        <taxon>Hymenoptera</taxon>
        <taxon>Apocrita</taxon>
        <taxon>Aculeata</taxon>
        <taxon>Formicoidea</taxon>
        <taxon>Formicidae</taxon>
        <taxon>Myrmicinae</taxon>
        <taxon>Cyphomyrmex</taxon>
    </lineage>
</organism>
<evidence type="ECO:0008006" key="3">
    <source>
        <dbReference type="Google" id="ProtNLM"/>
    </source>
</evidence>
<evidence type="ECO:0000313" key="2">
    <source>
        <dbReference type="Proteomes" id="UP000078542"/>
    </source>
</evidence>
<name>A0A151IDH3_9HYME</name>
<dbReference type="AlphaFoldDB" id="A0A151IDH3"/>
<keyword evidence="2" id="KW-1185">Reference proteome</keyword>
<proteinExistence type="predicted"/>
<protein>
    <recommendedName>
        <fullName evidence="3">Regulatory protein zeste</fullName>
    </recommendedName>
</protein>